<dbReference type="SUPFAM" id="SSF56420">
    <property type="entry name" value="Peptide deformylase"/>
    <property type="match status" value="1"/>
</dbReference>
<protein>
    <recommendedName>
        <fullName evidence="2">Peptide deformylase</fullName>
        <shortName evidence="2">PDF</shortName>
        <ecNumber evidence="2">3.5.1.88</ecNumber>
    </recommendedName>
    <alternativeName>
        <fullName evidence="2">Polypeptide deformylase</fullName>
    </alternativeName>
</protein>
<dbReference type="Pfam" id="PF01327">
    <property type="entry name" value="Pep_deformylase"/>
    <property type="match status" value="1"/>
</dbReference>
<dbReference type="Proteomes" id="UP001524587">
    <property type="component" value="Unassembled WGS sequence"/>
</dbReference>
<evidence type="ECO:0000313" key="4">
    <source>
        <dbReference type="Proteomes" id="UP001524587"/>
    </source>
</evidence>
<keyword evidence="2" id="KW-0479">Metal-binding</keyword>
<feature type="binding site" evidence="2">
    <location>
        <position position="158"/>
    </location>
    <ligand>
        <name>Fe cation</name>
        <dbReference type="ChEBI" id="CHEBI:24875"/>
    </ligand>
</feature>
<dbReference type="PANTHER" id="PTHR10458">
    <property type="entry name" value="PEPTIDE DEFORMYLASE"/>
    <property type="match status" value="1"/>
</dbReference>
<comment type="similarity">
    <text evidence="1 2">Belongs to the polypeptide deformylase family.</text>
</comment>
<dbReference type="GO" id="GO:0042586">
    <property type="term" value="F:peptide deformylase activity"/>
    <property type="evidence" value="ECO:0007669"/>
    <property type="project" value="UniProtKB-EC"/>
</dbReference>
<name>A0ABT1W992_9PROT</name>
<dbReference type="HAMAP" id="MF_00163">
    <property type="entry name" value="Pep_deformylase"/>
    <property type="match status" value="1"/>
</dbReference>
<dbReference type="InterPro" id="IPR023635">
    <property type="entry name" value="Peptide_deformylase"/>
</dbReference>
<keyword evidence="2" id="KW-0648">Protein biosynthesis</keyword>
<dbReference type="InterPro" id="IPR036821">
    <property type="entry name" value="Peptide_deformylase_sf"/>
</dbReference>
<dbReference type="EMBL" id="JAMSKV010000012">
    <property type="protein sequence ID" value="MCQ8279469.1"/>
    <property type="molecule type" value="Genomic_DNA"/>
</dbReference>
<comment type="cofactor">
    <cofactor evidence="2">
        <name>Fe(2+)</name>
        <dbReference type="ChEBI" id="CHEBI:29033"/>
    </cofactor>
    <text evidence="2">Binds 1 Fe(2+) ion.</text>
</comment>
<sequence length="188" mass="20661">MTQIPSAAVPADAGTRPAIEPIGILVAPHPVLRRKTRLVGPDDRAMLRDVLPRMFEAMYQAPGIGLAAPQVGIDLRFCIVDLHENDVREPIVLINPEIVAESEQLAAREEGCLSLPGQYAEVVRPEGVTVRFEDETGAAREIKADGLLATCFQHEIDHLDGILFVDHLSALKRNMIMRRLAKEMKAKG</sequence>
<evidence type="ECO:0000256" key="1">
    <source>
        <dbReference type="ARBA" id="ARBA00010759"/>
    </source>
</evidence>
<dbReference type="CDD" id="cd00487">
    <property type="entry name" value="Pep_deformylase"/>
    <property type="match status" value="1"/>
</dbReference>
<dbReference type="EC" id="3.5.1.88" evidence="2"/>
<accession>A0ABT1W992</accession>
<keyword evidence="4" id="KW-1185">Reference proteome</keyword>
<keyword evidence="2 3" id="KW-0378">Hydrolase</keyword>
<dbReference type="RefSeq" id="WP_422864951.1">
    <property type="nucleotide sequence ID" value="NZ_JAMSKV010000012.1"/>
</dbReference>
<dbReference type="Gene3D" id="3.90.45.10">
    <property type="entry name" value="Peptide deformylase"/>
    <property type="match status" value="1"/>
</dbReference>
<evidence type="ECO:0000313" key="3">
    <source>
        <dbReference type="EMBL" id="MCQ8279469.1"/>
    </source>
</evidence>
<proteinExistence type="inferred from homology"/>
<dbReference type="PANTHER" id="PTHR10458:SF22">
    <property type="entry name" value="PEPTIDE DEFORMYLASE"/>
    <property type="match status" value="1"/>
</dbReference>
<dbReference type="PIRSF" id="PIRSF004749">
    <property type="entry name" value="Pep_def"/>
    <property type="match status" value="1"/>
</dbReference>
<comment type="function">
    <text evidence="2">Removes the formyl group from the N-terminal Met of newly synthesized proteins. Requires at least a dipeptide for an efficient rate of reaction. N-terminal L-methionine is a prerequisite for activity but the enzyme has broad specificity at other positions.</text>
</comment>
<organism evidence="3 4">
    <name type="scientific">Endosaccharibacter trunci</name>
    <dbReference type="NCBI Taxonomy" id="2812733"/>
    <lineage>
        <taxon>Bacteria</taxon>
        <taxon>Pseudomonadati</taxon>
        <taxon>Pseudomonadota</taxon>
        <taxon>Alphaproteobacteria</taxon>
        <taxon>Acetobacterales</taxon>
        <taxon>Acetobacteraceae</taxon>
        <taxon>Endosaccharibacter</taxon>
    </lineage>
</organism>
<dbReference type="NCBIfam" id="NF001159">
    <property type="entry name" value="PRK00150.1-3"/>
    <property type="match status" value="1"/>
</dbReference>
<dbReference type="NCBIfam" id="TIGR00079">
    <property type="entry name" value="pept_deformyl"/>
    <property type="match status" value="1"/>
</dbReference>
<comment type="caution">
    <text evidence="3">The sequence shown here is derived from an EMBL/GenBank/DDBJ whole genome shotgun (WGS) entry which is preliminary data.</text>
</comment>
<feature type="binding site" evidence="2">
    <location>
        <position position="112"/>
    </location>
    <ligand>
        <name>Fe cation</name>
        <dbReference type="ChEBI" id="CHEBI:24875"/>
    </ligand>
</feature>
<evidence type="ECO:0000256" key="2">
    <source>
        <dbReference type="HAMAP-Rule" id="MF_00163"/>
    </source>
</evidence>
<keyword evidence="2" id="KW-0408">Iron</keyword>
<gene>
    <name evidence="2 3" type="primary">def</name>
    <name evidence="3" type="ORF">NFI95_13570</name>
</gene>
<feature type="binding site" evidence="2">
    <location>
        <position position="154"/>
    </location>
    <ligand>
        <name>Fe cation</name>
        <dbReference type="ChEBI" id="CHEBI:24875"/>
    </ligand>
</feature>
<dbReference type="PRINTS" id="PR01576">
    <property type="entry name" value="PDEFORMYLASE"/>
</dbReference>
<feature type="active site" evidence="2">
    <location>
        <position position="155"/>
    </location>
</feature>
<reference evidence="3 4" key="1">
    <citation type="submission" date="2022-06" db="EMBL/GenBank/DDBJ databases">
        <title>Endosaccharibacter gen. nov., sp. nov., endophytic bacteria isolated from sugarcane.</title>
        <authorList>
            <person name="Pitiwittayakul N."/>
            <person name="Yukphan P."/>
            <person name="Charoenyingcharoen P."/>
            <person name="Tanasupawat S."/>
        </authorList>
    </citation>
    <scope>NUCLEOTIDE SEQUENCE [LARGE SCALE GENOMIC DNA]</scope>
    <source>
        <strain evidence="3 4">KSS8</strain>
    </source>
</reference>
<comment type="catalytic activity">
    <reaction evidence="2">
        <text>N-terminal N-formyl-L-methionyl-[peptide] + H2O = N-terminal L-methionyl-[peptide] + formate</text>
        <dbReference type="Rhea" id="RHEA:24420"/>
        <dbReference type="Rhea" id="RHEA-COMP:10639"/>
        <dbReference type="Rhea" id="RHEA-COMP:10640"/>
        <dbReference type="ChEBI" id="CHEBI:15377"/>
        <dbReference type="ChEBI" id="CHEBI:15740"/>
        <dbReference type="ChEBI" id="CHEBI:49298"/>
        <dbReference type="ChEBI" id="CHEBI:64731"/>
        <dbReference type="EC" id="3.5.1.88"/>
    </reaction>
</comment>